<proteinExistence type="predicted"/>
<organism evidence="1 2">
    <name type="scientific">Geodia barretti</name>
    <name type="common">Barrett's horny sponge</name>
    <dbReference type="NCBI Taxonomy" id="519541"/>
    <lineage>
        <taxon>Eukaryota</taxon>
        <taxon>Metazoa</taxon>
        <taxon>Porifera</taxon>
        <taxon>Demospongiae</taxon>
        <taxon>Heteroscleromorpha</taxon>
        <taxon>Tetractinellida</taxon>
        <taxon>Astrophorina</taxon>
        <taxon>Geodiidae</taxon>
        <taxon>Geodia</taxon>
    </lineage>
</organism>
<dbReference type="Proteomes" id="UP001174909">
    <property type="component" value="Unassembled WGS sequence"/>
</dbReference>
<comment type="caution">
    <text evidence="1">The sequence shown here is derived from an EMBL/GenBank/DDBJ whole genome shotgun (WGS) entry which is preliminary data.</text>
</comment>
<name>A0AA35R025_GEOBA</name>
<protein>
    <submittedName>
        <fullName evidence="1">Uncharacterized protein</fullName>
    </submittedName>
</protein>
<reference evidence="1" key="1">
    <citation type="submission" date="2023-03" db="EMBL/GenBank/DDBJ databases">
        <authorList>
            <person name="Steffen K."/>
            <person name="Cardenas P."/>
        </authorList>
    </citation>
    <scope>NUCLEOTIDE SEQUENCE</scope>
</reference>
<accession>A0AA35R025</accession>
<dbReference type="EMBL" id="CASHTH010000337">
    <property type="protein sequence ID" value="CAI7997934.1"/>
    <property type="molecule type" value="Genomic_DNA"/>
</dbReference>
<sequence>MPQLPHVILSVKTDSYDLSMELLPQRDELKYVSTTHGGLCATTFGTIGPPVWSAINLAYHRQLERPIRGRDMDRDRDLFIWMILSALEMKSRC</sequence>
<dbReference type="AlphaFoldDB" id="A0AA35R025"/>
<keyword evidence="2" id="KW-1185">Reference proteome</keyword>
<evidence type="ECO:0000313" key="2">
    <source>
        <dbReference type="Proteomes" id="UP001174909"/>
    </source>
</evidence>
<evidence type="ECO:0000313" key="1">
    <source>
        <dbReference type="EMBL" id="CAI7997934.1"/>
    </source>
</evidence>
<gene>
    <name evidence="1" type="ORF">GBAR_LOCUS2281</name>
</gene>